<proteinExistence type="predicted"/>
<comment type="caution">
    <text evidence="1">The sequence shown here is derived from an EMBL/GenBank/DDBJ whole genome shotgun (WGS) entry which is preliminary data.</text>
</comment>
<dbReference type="RefSeq" id="WP_023613808.1">
    <property type="nucleotide sequence ID" value="NZ_BAUW01000153.1"/>
</dbReference>
<gene>
    <name evidence="1" type="ORF">JCM21738_5391</name>
</gene>
<dbReference type="AlphaFoldDB" id="W4RVY6"/>
<protein>
    <submittedName>
        <fullName evidence="1">Uncharacterized protein</fullName>
    </submittedName>
</protein>
<reference evidence="1 2" key="1">
    <citation type="submission" date="2013-12" db="EMBL/GenBank/DDBJ databases">
        <title>NBRP : Genome information of microbial organism related human and environment.</title>
        <authorList>
            <person name="Hattori M."/>
            <person name="Oshima K."/>
            <person name="Inaba H."/>
            <person name="Suda W."/>
            <person name="Sakamoto M."/>
            <person name="Iino T."/>
            <person name="Kitahara M."/>
            <person name="Oshida Y."/>
            <person name="Iida T."/>
            <person name="Kudo T."/>
            <person name="Itoh T."/>
            <person name="Ahmed I."/>
            <person name="Ohkuma M."/>
        </authorList>
    </citation>
    <scope>NUCLEOTIDE SEQUENCE [LARGE SCALE GENOMIC DNA]</scope>
    <source>
        <strain evidence="1 2">JCM 21738</strain>
    </source>
</reference>
<evidence type="ECO:0000313" key="2">
    <source>
        <dbReference type="Proteomes" id="UP000018949"/>
    </source>
</evidence>
<evidence type="ECO:0000313" key="1">
    <source>
        <dbReference type="EMBL" id="GAE48297.1"/>
    </source>
</evidence>
<dbReference type="EMBL" id="BAUW01000153">
    <property type="protein sequence ID" value="GAE48297.1"/>
    <property type="molecule type" value="Genomic_DNA"/>
</dbReference>
<keyword evidence="2" id="KW-1185">Reference proteome</keyword>
<organism evidence="1 2">
    <name type="scientific">Mesobacillus boroniphilus JCM 21738</name>
    <dbReference type="NCBI Taxonomy" id="1294265"/>
    <lineage>
        <taxon>Bacteria</taxon>
        <taxon>Bacillati</taxon>
        <taxon>Bacillota</taxon>
        <taxon>Bacilli</taxon>
        <taxon>Bacillales</taxon>
        <taxon>Bacillaceae</taxon>
        <taxon>Mesobacillus</taxon>
    </lineage>
</organism>
<sequence length="55" mass="6136">MTTPIIGGLDLENGYLKANINAKTTKDALVRVRLSFIGFTWEKASNLYISDFTAR</sequence>
<accession>W4RVY6</accession>
<name>W4RVY6_9BACI</name>
<dbReference type="Proteomes" id="UP000018949">
    <property type="component" value="Unassembled WGS sequence"/>
</dbReference>